<dbReference type="EMBL" id="VSWC01000183">
    <property type="protein sequence ID" value="KAA1069829.1"/>
    <property type="molecule type" value="Genomic_DNA"/>
</dbReference>
<feature type="signal peptide" evidence="1">
    <location>
        <begin position="1"/>
        <end position="21"/>
    </location>
</feature>
<dbReference type="AlphaFoldDB" id="A0A5B0M0H0"/>
<protein>
    <submittedName>
        <fullName evidence="2">Uncharacterized protein</fullName>
    </submittedName>
</protein>
<accession>A0A5B0M0H0</accession>
<reference evidence="2 3" key="1">
    <citation type="submission" date="2019-05" db="EMBL/GenBank/DDBJ databases">
        <title>Emergence of the Ug99 lineage of the wheat stem rust pathogen through somatic hybridization.</title>
        <authorList>
            <person name="Li F."/>
            <person name="Upadhyaya N.M."/>
            <person name="Sperschneider J."/>
            <person name="Matny O."/>
            <person name="Nguyen-Phuc H."/>
            <person name="Mago R."/>
            <person name="Raley C."/>
            <person name="Miller M.E."/>
            <person name="Silverstein K.A.T."/>
            <person name="Henningsen E."/>
            <person name="Hirsch C.D."/>
            <person name="Visser B."/>
            <person name="Pretorius Z.A."/>
            <person name="Steffenson B.J."/>
            <person name="Schwessinger B."/>
            <person name="Dodds P.N."/>
            <person name="Figueroa M."/>
        </authorList>
    </citation>
    <scope>NUCLEOTIDE SEQUENCE [LARGE SCALE GENOMIC DNA]</scope>
    <source>
        <strain evidence="2">21-0</strain>
    </source>
</reference>
<keyword evidence="3" id="KW-1185">Reference proteome</keyword>
<gene>
    <name evidence="2" type="ORF">PGT21_033890</name>
</gene>
<evidence type="ECO:0000256" key="1">
    <source>
        <dbReference type="SAM" id="SignalP"/>
    </source>
</evidence>
<keyword evidence="1" id="KW-0732">Signal</keyword>
<sequence>MRAHRFFFIAVLGLIPGPSSQQISVITPKCDKNANVKFNPENCKTALKRVLYEPGNILDKVETHVERASGSCVIVFSSKSKVPSPISKDSFELSINKILTQCKDTAGSISHPSISGVTFRVRPRGKDPVYEEDFPAGKPACYEVADASKSLSGLKADCDVAYDAIFRYNDQFFSLDGYNPTNVARITVGICQVQVFTSDGSTIKASVLQESEEAYHLLVSSHLLLPLRSNSSVQQLTSTFKKMTAKCEKRFGVIISNTGATGRNGRVFLRTVPDSKK</sequence>
<name>A0A5B0M0H0_PUCGR</name>
<comment type="caution">
    <text evidence="2">The sequence shown here is derived from an EMBL/GenBank/DDBJ whole genome shotgun (WGS) entry which is preliminary data.</text>
</comment>
<feature type="chain" id="PRO_5022666066" evidence="1">
    <location>
        <begin position="22"/>
        <end position="277"/>
    </location>
</feature>
<proteinExistence type="predicted"/>
<organism evidence="2 3">
    <name type="scientific">Puccinia graminis f. sp. tritici</name>
    <dbReference type="NCBI Taxonomy" id="56615"/>
    <lineage>
        <taxon>Eukaryota</taxon>
        <taxon>Fungi</taxon>
        <taxon>Dikarya</taxon>
        <taxon>Basidiomycota</taxon>
        <taxon>Pucciniomycotina</taxon>
        <taxon>Pucciniomycetes</taxon>
        <taxon>Pucciniales</taxon>
        <taxon>Pucciniaceae</taxon>
        <taxon>Puccinia</taxon>
    </lineage>
</organism>
<evidence type="ECO:0000313" key="3">
    <source>
        <dbReference type="Proteomes" id="UP000324748"/>
    </source>
</evidence>
<dbReference type="OrthoDB" id="10288525at2759"/>
<evidence type="ECO:0000313" key="2">
    <source>
        <dbReference type="EMBL" id="KAA1069829.1"/>
    </source>
</evidence>
<dbReference type="Proteomes" id="UP000324748">
    <property type="component" value="Unassembled WGS sequence"/>
</dbReference>